<dbReference type="CDD" id="cd00446">
    <property type="entry name" value="GrpE"/>
    <property type="match status" value="1"/>
</dbReference>
<dbReference type="GO" id="GO:0005737">
    <property type="term" value="C:cytoplasm"/>
    <property type="evidence" value="ECO:0007669"/>
    <property type="project" value="UniProtKB-SubCell"/>
</dbReference>
<comment type="similarity">
    <text evidence="2 10 12">Belongs to the GrpE family.</text>
</comment>
<dbReference type="InterPro" id="IPR009012">
    <property type="entry name" value="GrpE_head"/>
</dbReference>
<evidence type="ECO:0000256" key="10">
    <source>
        <dbReference type="HAMAP-Rule" id="MF_01151"/>
    </source>
</evidence>
<dbReference type="Gene3D" id="2.30.22.10">
    <property type="entry name" value="Head domain of nucleotide exchange factor GrpE"/>
    <property type="match status" value="1"/>
</dbReference>
<evidence type="ECO:0000256" key="4">
    <source>
        <dbReference type="ARBA" id="ARBA00022490"/>
    </source>
</evidence>
<dbReference type="Gene3D" id="3.90.20.20">
    <property type="match status" value="1"/>
</dbReference>
<dbReference type="STRING" id="1206085.SAMN05443575_1963"/>
<dbReference type="OrthoDB" id="5191115at2"/>
<gene>
    <name evidence="10" type="primary">grpE</name>
    <name evidence="14" type="ORF">SAMN05443575_1963</name>
</gene>
<evidence type="ECO:0000256" key="6">
    <source>
        <dbReference type="ARBA" id="ARBA00023186"/>
    </source>
</evidence>
<dbReference type="PRINTS" id="PR00773">
    <property type="entry name" value="GRPEPROTEIN"/>
</dbReference>
<dbReference type="HAMAP" id="MF_01151">
    <property type="entry name" value="GrpE"/>
    <property type="match status" value="1"/>
</dbReference>
<evidence type="ECO:0000256" key="9">
    <source>
        <dbReference type="ARBA" id="ARBA00076414"/>
    </source>
</evidence>
<evidence type="ECO:0000313" key="14">
    <source>
        <dbReference type="EMBL" id="SHG30195.1"/>
    </source>
</evidence>
<comment type="subcellular location">
    <subcellularLocation>
        <location evidence="1 10">Cytoplasm</location>
    </subcellularLocation>
</comment>
<evidence type="ECO:0000256" key="2">
    <source>
        <dbReference type="ARBA" id="ARBA00009054"/>
    </source>
</evidence>
<comment type="subunit">
    <text evidence="3 10">Homodimer.</text>
</comment>
<dbReference type="RefSeq" id="WP_073389149.1">
    <property type="nucleotide sequence ID" value="NZ_FQVU01000002.1"/>
</dbReference>
<feature type="compositionally biased region" description="Basic and acidic residues" evidence="13">
    <location>
        <begin position="20"/>
        <end position="29"/>
    </location>
</feature>
<dbReference type="InterPro" id="IPR013805">
    <property type="entry name" value="GrpE_CC"/>
</dbReference>
<feature type="region of interest" description="Disordered" evidence="13">
    <location>
        <begin position="197"/>
        <end position="233"/>
    </location>
</feature>
<protein>
    <recommendedName>
        <fullName evidence="8 10">Protein GrpE</fullName>
    </recommendedName>
    <alternativeName>
        <fullName evidence="9 10">HSP-70 cofactor</fullName>
    </alternativeName>
</protein>
<dbReference type="EMBL" id="FQVU01000002">
    <property type="protein sequence ID" value="SHG30195.1"/>
    <property type="molecule type" value="Genomic_DNA"/>
</dbReference>
<keyword evidence="4 10" id="KW-0963">Cytoplasm</keyword>
<evidence type="ECO:0000256" key="13">
    <source>
        <dbReference type="SAM" id="MobiDB-lite"/>
    </source>
</evidence>
<dbReference type="AlphaFoldDB" id="A0A1M5IPM3"/>
<organism evidence="14 15">
    <name type="scientific">Jatrophihabitans endophyticus</name>
    <dbReference type="NCBI Taxonomy" id="1206085"/>
    <lineage>
        <taxon>Bacteria</taxon>
        <taxon>Bacillati</taxon>
        <taxon>Actinomycetota</taxon>
        <taxon>Actinomycetes</taxon>
        <taxon>Jatrophihabitantales</taxon>
        <taxon>Jatrophihabitantaceae</taxon>
        <taxon>Jatrophihabitans</taxon>
    </lineage>
</organism>
<evidence type="ECO:0000256" key="1">
    <source>
        <dbReference type="ARBA" id="ARBA00004496"/>
    </source>
</evidence>
<dbReference type="InterPro" id="IPR000740">
    <property type="entry name" value="GrpE"/>
</dbReference>
<evidence type="ECO:0000256" key="8">
    <source>
        <dbReference type="ARBA" id="ARBA00072274"/>
    </source>
</evidence>
<dbReference type="PANTHER" id="PTHR21237">
    <property type="entry name" value="GRPE PROTEIN"/>
    <property type="match status" value="1"/>
</dbReference>
<name>A0A1M5IPM3_9ACTN</name>
<proteinExistence type="inferred from homology"/>
<evidence type="ECO:0000313" key="15">
    <source>
        <dbReference type="Proteomes" id="UP000186132"/>
    </source>
</evidence>
<dbReference type="Pfam" id="PF01025">
    <property type="entry name" value="GrpE"/>
    <property type="match status" value="1"/>
</dbReference>
<dbReference type="PANTHER" id="PTHR21237:SF23">
    <property type="entry name" value="GRPE PROTEIN HOMOLOG, MITOCHONDRIAL"/>
    <property type="match status" value="1"/>
</dbReference>
<sequence length="233" mass="24351">MTSAEGARPAEPEEPPIRFTDNRKIRIDDDAPPAAPAAGGPPADAAPSADETAAPSTQAEPDVPTVPLEDLQRLSAEYTNYRRRAERERLAAGEVATGKVVTELLPVLDDLDRAKAHGDLTGALKAVADKLDAVFGKLGVAAFGEVGDPFDPSRHEAVMHDESDAVTVPTCTTVMRQGYLLGDRLVRPAMVGVSDPVGGAGPEVADAIEDATAGAERHTTEADDAAEQPQQSN</sequence>
<dbReference type="GO" id="GO:0051087">
    <property type="term" value="F:protein-folding chaperone binding"/>
    <property type="evidence" value="ECO:0007669"/>
    <property type="project" value="InterPro"/>
</dbReference>
<comment type="function">
    <text evidence="7 10 11">Participates actively in the response to hyperosmotic and heat shock by preventing the aggregation of stress-denatured proteins, in association with DnaK and GrpE. It is the nucleotide exchange factor for DnaK and may function as a thermosensor. Unfolded proteins bind initially to DnaJ; upon interaction with the DnaJ-bound protein, DnaK hydrolyzes its bound ATP, resulting in the formation of a stable complex. GrpE releases ADP from DnaK; ATP binding to DnaK triggers the release of the substrate protein, thus completing the reaction cycle. Several rounds of ATP-dependent interactions between DnaJ, DnaK and GrpE are required for fully efficient folding.</text>
</comment>
<keyword evidence="5 10" id="KW-0346">Stress response</keyword>
<dbReference type="GO" id="GO:0051082">
    <property type="term" value="F:unfolded protein binding"/>
    <property type="evidence" value="ECO:0007669"/>
    <property type="project" value="TreeGrafter"/>
</dbReference>
<feature type="compositionally biased region" description="Low complexity" evidence="13">
    <location>
        <begin position="36"/>
        <end position="57"/>
    </location>
</feature>
<evidence type="ECO:0000256" key="5">
    <source>
        <dbReference type="ARBA" id="ARBA00023016"/>
    </source>
</evidence>
<reference evidence="14 15" key="1">
    <citation type="submission" date="2016-11" db="EMBL/GenBank/DDBJ databases">
        <authorList>
            <person name="Jaros S."/>
            <person name="Januszkiewicz K."/>
            <person name="Wedrychowicz H."/>
        </authorList>
    </citation>
    <scope>NUCLEOTIDE SEQUENCE [LARGE SCALE GENOMIC DNA]</scope>
    <source>
        <strain evidence="14 15">DSM 45627</strain>
    </source>
</reference>
<evidence type="ECO:0000256" key="12">
    <source>
        <dbReference type="RuleBase" id="RU004478"/>
    </source>
</evidence>
<evidence type="ECO:0000256" key="3">
    <source>
        <dbReference type="ARBA" id="ARBA00011738"/>
    </source>
</evidence>
<dbReference type="PROSITE" id="PS01071">
    <property type="entry name" value="GRPE"/>
    <property type="match status" value="1"/>
</dbReference>
<keyword evidence="15" id="KW-1185">Reference proteome</keyword>
<evidence type="ECO:0000256" key="7">
    <source>
        <dbReference type="ARBA" id="ARBA00053401"/>
    </source>
</evidence>
<dbReference type="GO" id="GO:0042803">
    <property type="term" value="F:protein homodimerization activity"/>
    <property type="evidence" value="ECO:0007669"/>
    <property type="project" value="InterPro"/>
</dbReference>
<keyword evidence="6 10" id="KW-0143">Chaperone</keyword>
<dbReference type="GO" id="GO:0006457">
    <property type="term" value="P:protein folding"/>
    <property type="evidence" value="ECO:0007669"/>
    <property type="project" value="InterPro"/>
</dbReference>
<accession>A0A1M5IPM3</accession>
<dbReference type="GO" id="GO:0000774">
    <property type="term" value="F:adenyl-nucleotide exchange factor activity"/>
    <property type="evidence" value="ECO:0007669"/>
    <property type="project" value="InterPro"/>
</dbReference>
<dbReference type="SUPFAM" id="SSF51064">
    <property type="entry name" value="Head domain of nucleotide exchange factor GrpE"/>
    <property type="match status" value="1"/>
</dbReference>
<dbReference type="SUPFAM" id="SSF58014">
    <property type="entry name" value="Coiled-coil domain of nucleotide exchange factor GrpE"/>
    <property type="match status" value="1"/>
</dbReference>
<dbReference type="Proteomes" id="UP000186132">
    <property type="component" value="Unassembled WGS sequence"/>
</dbReference>
<dbReference type="FunFam" id="2.30.22.10:FF:000001">
    <property type="entry name" value="Protein GrpE"/>
    <property type="match status" value="1"/>
</dbReference>
<evidence type="ECO:0000256" key="11">
    <source>
        <dbReference type="RuleBase" id="RU000639"/>
    </source>
</evidence>
<feature type="region of interest" description="Disordered" evidence="13">
    <location>
        <begin position="1"/>
        <end position="67"/>
    </location>
</feature>